<keyword evidence="4" id="KW-1185">Reference proteome</keyword>
<evidence type="ECO:0000313" key="4">
    <source>
        <dbReference type="Proteomes" id="UP000013968"/>
    </source>
</evidence>
<dbReference type="InterPro" id="IPR006311">
    <property type="entry name" value="TAT_signal"/>
</dbReference>
<keyword evidence="1 3" id="KW-0378">Hydrolase</keyword>
<dbReference type="EMBL" id="CP003410">
    <property type="protein sequence ID" value="AGM06928.1"/>
    <property type="molecule type" value="Genomic_DNA"/>
</dbReference>
<dbReference type="GO" id="GO:0016787">
    <property type="term" value="F:hydrolase activity"/>
    <property type="evidence" value="ECO:0007669"/>
    <property type="project" value="UniProtKB-KW"/>
</dbReference>
<proteinExistence type="predicted"/>
<reference evidence="3 4" key="1">
    <citation type="journal article" date="2013" name="BMC Genomics">
        <title>ContigScape: a Cytoscape plugin facilitating microbial genome gap closing.</title>
        <authorList>
            <person name="Tang B."/>
            <person name="Wang Q."/>
            <person name="Yang M."/>
            <person name="Xie F."/>
            <person name="Zhu Y."/>
            <person name="Zhuo Y."/>
            <person name="Wang S."/>
            <person name="Gao H."/>
            <person name="Ding X."/>
            <person name="Zhang L."/>
            <person name="Zhao G."/>
            <person name="Zheng H."/>
        </authorList>
    </citation>
    <scope>NUCLEOTIDE SEQUENCE [LARGE SCALE GENOMIC DNA]</scope>
    <source>
        <strain evidence="3 4">HCCB10007</strain>
    </source>
</reference>
<sequence>MPRPGHDQDMTENSRSFLNRRSMLTLGAGAAAALVASGGIAEASRPSASDAELARSLPGGFRSEYAQVNGVRLHYVAGGRGEPLILLPGWPETWWQYRKVMPELAKRYRVIAVDLRGMGGSDKPQGGYDKKTMARDIFELVRALGHRQAHIAGHDIGAMVAFAFAANHAEATKTVTLMDVSHPDESLYQLPMLAPPGQPVNVWWFAFNQVATLPEQLLAGRSRFLVDWMFDHLAADPASIGSRDRAIYAAAYDRPDAIRAGNGWYQAFGQDIEDQKAYGKITAPMLGLGSEFNYDYLAAVLPSKAADVRVRKVAGSGHFVAEEQPRTVVDELRTFLG</sequence>
<dbReference type="Pfam" id="PF00561">
    <property type="entry name" value="Abhydrolase_1"/>
    <property type="match status" value="1"/>
</dbReference>
<evidence type="ECO:0000256" key="1">
    <source>
        <dbReference type="ARBA" id="ARBA00022801"/>
    </source>
</evidence>
<dbReference type="InterPro" id="IPR029058">
    <property type="entry name" value="AB_hydrolase_fold"/>
</dbReference>
<dbReference type="InterPro" id="IPR000073">
    <property type="entry name" value="AB_hydrolase_1"/>
</dbReference>
<evidence type="ECO:0000313" key="3">
    <source>
        <dbReference type="EMBL" id="AGM06928.1"/>
    </source>
</evidence>
<dbReference type="Proteomes" id="UP000013968">
    <property type="component" value="Chromosome"/>
</dbReference>
<name>R4T8R3_9PSEU</name>
<dbReference type="InterPro" id="IPR000639">
    <property type="entry name" value="Epox_hydrolase-like"/>
</dbReference>
<organism evidence="3 4">
    <name type="scientific">Amycolatopsis keratiniphila</name>
    <dbReference type="NCBI Taxonomy" id="129921"/>
    <lineage>
        <taxon>Bacteria</taxon>
        <taxon>Bacillati</taxon>
        <taxon>Actinomycetota</taxon>
        <taxon>Actinomycetes</taxon>
        <taxon>Pseudonocardiales</taxon>
        <taxon>Pseudonocardiaceae</taxon>
        <taxon>Amycolatopsis</taxon>
        <taxon>Amycolatopsis japonica group</taxon>
    </lineage>
</organism>
<accession>R4T8R3</accession>
<dbReference type="PANTHER" id="PTHR43329">
    <property type="entry name" value="EPOXIDE HYDROLASE"/>
    <property type="match status" value="1"/>
</dbReference>
<dbReference type="SUPFAM" id="SSF53474">
    <property type="entry name" value="alpha/beta-Hydrolases"/>
    <property type="match status" value="1"/>
</dbReference>
<protein>
    <submittedName>
        <fullName evidence="3">Alpha/beta hydrolase</fullName>
    </submittedName>
</protein>
<dbReference type="PRINTS" id="PR00111">
    <property type="entry name" value="ABHYDROLASE"/>
</dbReference>
<dbReference type="AlphaFoldDB" id="R4T8R3"/>
<dbReference type="PROSITE" id="PS51318">
    <property type="entry name" value="TAT"/>
    <property type="match status" value="1"/>
</dbReference>
<feature type="domain" description="AB hydrolase-1" evidence="2">
    <location>
        <begin position="83"/>
        <end position="184"/>
    </location>
</feature>
<dbReference type="Gene3D" id="3.40.50.1820">
    <property type="entry name" value="alpha/beta hydrolase"/>
    <property type="match status" value="1"/>
</dbReference>
<gene>
    <name evidence="3" type="ORF">AORI_4343</name>
</gene>
<dbReference type="HOGENOM" id="CLU_020336_7_1_11"/>
<evidence type="ECO:0000259" key="2">
    <source>
        <dbReference type="Pfam" id="PF00561"/>
    </source>
</evidence>
<dbReference type="PATRIC" id="fig|1156913.3.peg.4429"/>
<dbReference type="PRINTS" id="PR00412">
    <property type="entry name" value="EPOXHYDRLASE"/>
</dbReference>
<dbReference type="KEGG" id="aoi:AORI_4343"/>